<dbReference type="Proteomes" id="UP000031368">
    <property type="component" value="Plasmid pRgalR602c"/>
</dbReference>
<accession>A0A0B4X809</accession>
<dbReference type="SUPFAM" id="SSF46894">
    <property type="entry name" value="C-terminal effector domain of the bipartite response regulators"/>
    <property type="match status" value="1"/>
</dbReference>
<dbReference type="HOGENOM" id="CLU_000445_30_4_5"/>
<evidence type="ECO:0000256" key="4">
    <source>
        <dbReference type="ARBA" id="ARBA00023125"/>
    </source>
</evidence>
<geneLocation type="plasmid" evidence="8 9">
    <name>pRgalR602c</name>
</geneLocation>
<keyword evidence="4 6" id="KW-0238">DNA-binding</keyword>
<dbReference type="PROSITE" id="PS51755">
    <property type="entry name" value="OMPR_PHOB"/>
    <property type="match status" value="1"/>
</dbReference>
<dbReference type="Gene3D" id="3.40.50.2300">
    <property type="match status" value="1"/>
</dbReference>
<dbReference type="GO" id="GO:0000976">
    <property type="term" value="F:transcription cis-regulatory region binding"/>
    <property type="evidence" value="ECO:0007669"/>
    <property type="project" value="TreeGrafter"/>
</dbReference>
<keyword evidence="3" id="KW-0805">Transcription regulation</keyword>
<dbReference type="GO" id="GO:0006355">
    <property type="term" value="P:regulation of DNA-templated transcription"/>
    <property type="evidence" value="ECO:0007669"/>
    <property type="project" value="InterPro"/>
</dbReference>
<keyword evidence="2" id="KW-0902">Two-component regulatory system</keyword>
<dbReference type="PANTHER" id="PTHR48111:SF1">
    <property type="entry name" value="TWO-COMPONENT RESPONSE REGULATOR ORR33"/>
    <property type="match status" value="1"/>
</dbReference>
<dbReference type="InterPro" id="IPR039420">
    <property type="entry name" value="WalR-like"/>
</dbReference>
<dbReference type="GO" id="GO:0000156">
    <property type="term" value="F:phosphorelay response regulator activity"/>
    <property type="evidence" value="ECO:0007669"/>
    <property type="project" value="TreeGrafter"/>
</dbReference>
<dbReference type="Pfam" id="PF00486">
    <property type="entry name" value="Trans_reg_C"/>
    <property type="match status" value="1"/>
</dbReference>
<proteinExistence type="predicted"/>
<dbReference type="Gene3D" id="1.10.10.10">
    <property type="entry name" value="Winged helix-like DNA-binding domain superfamily/Winged helix DNA-binding domain"/>
    <property type="match status" value="1"/>
</dbReference>
<dbReference type="SUPFAM" id="SSF52172">
    <property type="entry name" value="CheY-like"/>
    <property type="match status" value="1"/>
</dbReference>
<dbReference type="RefSeq" id="WP_052451734.1">
    <property type="nucleotide sequence ID" value="NZ_CP006880.1"/>
</dbReference>
<keyword evidence="5" id="KW-0804">Transcription</keyword>
<dbReference type="AlphaFoldDB" id="A0A0B4X809"/>
<dbReference type="SMART" id="SM00862">
    <property type="entry name" value="Trans_reg_C"/>
    <property type="match status" value="1"/>
</dbReference>
<evidence type="ECO:0000256" key="5">
    <source>
        <dbReference type="ARBA" id="ARBA00023163"/>
    </source>
</evidence>
<evidence type="ECO:0000256" key="3">
    <source>
        <dbReference type="ARBA" id="ARBA00023015"/>
    </source>
</evidence>
<evidence type="ECO:0000313" key="8">
    <source>
        <dbReference type="EMBL" id="AJD44129.1"/>
    </source>
</evidence>
<sequence>MENRVLICTEDPELYLLLNHILSVEGFPSQLADGDADVESCLQKGGLLAVIFDGVAWHGDIVALCSLSKQAGLAVGALIAGDMRTMHLQMIKAGLDDGIMRPLDPERLLAFLRHARRASGDPSAFGEVPPSASPTHISVSSELQHVTISGRRLALTSIEGRILETLVRHRNRTCSRDDLLTAVWREPHDVGARTVDVHIARLRKALSACHDVRIKTVYGEGYALVSTRKGEELCVAARR</sequence>
<dbReference type="InterPro" id="IPR016032">
    <property type="entry name" value="Sig_transdc_resp-reg_C-effctor"/>
</dbReference>
<dbReference type="InterPro" id="IPR001867">
    <property type="entry name" value="OmpR/PhoB-type_DNA-bd"/>
</dbReference>
<dbReference type="KEGG" id="rga:RGR602_PC00082"/>
<evidence type="ECO:0000259" key="7">
    <source>
        <dbReference type="PROSITE" id="PS51755"/>
    </source>
</evidence>
<keyword evidence="9" id="KW-1185">Reference proteome</keyword>
<protein>
    <submittedName>
        <fullName evidence="8">Response regulator CheY-like domain-containing protein</fullName>
    </submittedName>
</protein>
<evidence type="ECO:0000256" key="1">
    <source>
        <dbReference type="ARBA" id="ARBA00022553"/>
    </source>
</evidence>
<feature type="domain" description="OmpR/PhoB-type" evidence="7">
    <location>
        <begin position="129"/>
        <end position="226"/>
    </location>
</feature>
<dbReference type="EMBL" id="CP006880">
    <property type="protein sequence ID" value="AJD44129.1"/>
    <property type="molecule type" value="Genomic_DNA"/>
</dbReference>
<dbReference type="InterPro" id="IPR036388">
    <property type="entry name" value="WH-like_DNA-bd_sf"/>
</dbReference>
<reference evidence="8 9" key="1">
    <citation type="submission" date="2013-11" db="EMBL/GenBank/DDBJ databases">
        <title>Complete genome sequence of Rhizobium gallicum bv. gallicum R602.</title>
        <authorList>
            <person name="Bustos P."/>
            <person name="Santamaria R.I."/>
            <person name="Lozano L."/>
            <person name="Acosta J.L."/>
            <person name="Ormeno-Orrillo E."/>
            <person name="Rogel M.A."/>
            <person name="Romero D."/>
            <person name="Cevallos M.A."/>
            <person name="Martinez-Romero E."/>
            <person name="Gonzalez V."/>
        </authorList>
    </citation>
    <scope>NUCLEOTIDE SEQUENCE [LARGE SCALE GENOMIC DNA]</scope>
    <source>
        <strain evidence="8 9">R602</strain>
        <plasmid evidence="8 9">pRgalR602c</plasmid>
    </source>
</reference>
<dbReference type="GO" id="GO:0005829">
    <property type="term" value="C:cytosol"/>
    <property type="evidence" value="ECO:0007669"/>
    <property type="project" value="TreeGrafter"/>
</dbReference>
<dbReference type="InterPro" id="IPR011006">
    <property type="entry name" value="CheY-like_superfamily"/>
</dbReference>
<dbReference type="CDD" id="cd00383">
    <property type="entry name" value="trans_reg_C"/>
    <property type="match status" value="1"/>
</dbReference>
<name>A0A0B4X809_9HYPH</name>
<evidence type="ECO:0000313" key="9">
    <source>
        <dbReference type="Proteomes" id="UP000031368"/>
    </source>
</evidence>
<evidence type="ECO:0000256" key="2">
    <source>
        <dbReference type="ARBA" id="ARBA00023012"/>
    </source>
</evidence>
<keyword evidence="1" id="KW-0597">Phosphoprotein</keyword>
<keyword evidence="8" id="KW-0614">Plasmid</keyword>
<dbReference type="GO" id="GO:0032993">
    <property type="term" value="C:protein-DNA complex"/>
    <property type="evidence" value="ECO:0007669"/>
    <property type="project" value="TreeGrafter"/>
</dbReference>
<dbReference type="PANTHER" id="PTHR48111">
    <property type="entry name" value="REGULATOR OF RPOS"/>
    <property type="match status" value="1"/>
</dbReference>
<organism evidence="8 9">
    <name type="scientific">Rhizobium gallicum bv. gallicum R602sp</name>
    <dbReference type="NCBI Taxonomy" id="1041138"/>
    <lineage>
        <taxon>Bacteria</taxon>
        <taxon>Pseudomonadati</taxon>
        <taxon>Pseudomonadota</taxon>
        <taxon>Alphaproteobacteria</taxon>
        <taxon>Hyphomicrobiales</taxon>
        <taxon>Rhizobiaceae</taxon>
        <taxon>Rhizobium/Agrobacterium group</taxon>
        <taxon>Rhizobium</taxon>
    </lineage>
</organism>
<feature type="DNA-binding region" description="OmpR/PhoB-type" evidence="6">
    <location>
        <begin position="129"/>
        <end position="226"/>
    </location>
</feature>
<gene>
    <name evidence="8" type="ORF">RGR602_PC00082</name>
</gene>
<evidence type="ECO:0000256" key="6">
    <source>
        <dbReference type="PROSITE-ProRule" id="PRU01091"/>
    </source>
</evidence>